<dbReference type="InterPro" id="IPR023142">
    <property type="entry name" value="MAST_pre-PK_dom_sf"/>
</dbReference>
<feature type="compositionally biased region" description="Pro residues" evidence="15">
    <location>
        <begin position="865"/>
        <end position="877"/>
    </location>
</feature>
<comment type="cofactor">
    <cofactor evidence="1">
        <name>Mg(2+)</name>
        <dbReference type="ChEBI" id="CHEBI:18420"/>
    </cofactor>
</comment>
<evidence type="ECO:0000259" key="16">
    <source>
        <dbReference type="PROSITE" id="PS50011"/>
    </source>
</evidence>
<dbReference type="SMART" id="SM00133">
    <property type="entry name" value="S_TK_X"/>
    <property type="match status" value="1"/>
</dbReference>
<dbReference type="GO" id="GO:0004674">
    <property type="term" value="F:protein serine/threonine kinase activity"/>
    <property type="evidence" value="ECO:0007669"/>
    <property type="project" value="UniProtKB-KW"/>
</dbReference>
<evidence type="ECO:0000313" key="19">
    <source>
        <dbReference type="EMBL" id="CAH3156845.1"/>
    </source>
</evidence>
<feature type="region of interest" description="Disordered" evidence="15">
    <location>
        <begin position="480"/>
        <end position="509"/>
    </location>
</feature>
<feature type="domain" description="Protein kinase" evidence="16">
    <location>
        <begin position="516"/>
        <end position="789"/>
    </location>
</feature>
<keyword evidence="11" id="KW-0067">ATP-binding</keyword>
<organism evidence="19 20">
    <name type="scientific">Pocillopora meandrina</name>
    <dbReference type="NCBI Taxonomy" id="46732"/>
    <lineage>
        <taxon>Eukaryota</taxon>
        <taxon>Metazoa</taxon>
        <taxon>Cnidaria</taxon>
        <taxon>Anthozoa</taxon>
        <taxon>Hexacorallia</taxon>
        <taxon>Scleractinia</taxon>
        <taxon>Astrocoeniina</taxon>
        <taxon>Pocilloporidae</taxon>
        <taxon>Pocillopora</taxon>
    </lineage>
</organism>
<dbReference type="GO" id="GO:0000287">
    <property type="term" value="F:magnesium ion binding"/>
    <property type="evidence" value="ECO:0007669"/>
    <property type="project" value="InterPro"/>
</dbReference>
<feature type="compositionally biased region" description="Basic residues" evidence="15">
    <location>
        <begin position="1173"/>
        <end position="1195"/>
    </location>
</feature>
<keyword evidence="12" id="KW-0460">Magnesium</keyword>
<dbReference type="CDD" id="cd06705">
    <property type="entry name" value="PDZ_MAST"/>
    <property type="match status" value="1"/>
</dbReference>
<keyword evidence="7" id="KW-0597">Phosphoprotein</keyword>
<feature type="compositionally biased region" description="Low complexity" evidence="15">
    <location>
        <begin position="1327"/>
        <end position="1337"/>
    </location>
</feature>
<dbReference type="InterPro" id="IPR011009">
    <property type="entry name" value="Kinase-like_dom_sf"/>
</dbReference>
<name>A0AAU9XT16_9CNID</name>
<dbReference type="FunFam" id="1.10.510.10:FF:000012">
    <property type="entry name" value="microtubule-associated serine/threonine-protein kinase 2 isoform X1"/>
    <property type="match status" value="1"/>
</dbReference>
<dbReference type="PANTHER" id="PTHR24356:SF414">
    <property type="entry name" value="NON-SPECIFIC SERINE_THREONINE PROTEIN KINASE"/>
    <property type="match status" value="1"/>
</dbReference>
<dbReference type="PROSITE" id="PS00108">
    <property type="entry name" value="PROTEIN_KINASE_ST"/>
    <property type="match status" value="1"/>
</dbReference>
<evidence type="ECO:0000256" key="1">
    <source>
        <dbReference type="ARBA" id="ARBA00001946"/>
    </source>
</evidence>
<evidence type="ECO:0000256" key="6">
    <source>
        <dbReference type="ARBA" id="ARBA00022527"/>
    </source>
</evidence>
<feature type="compositionally biased region" description="Basic and acidic residues" evidence="15">
    <location>
        <begin position="1382"/>
        <end position="1417"/>
    </location>
</feature>
<dbReference type="EC" id="2.7.11.1" evidence="4"/>
<feature type="region of interest" description="Disordered" evidence="15">
    <location>
        <begin position="285"/>
        <end position="317"/>
    </location>
</feature>
<evidence type="ECO:0000313" key="20">
    <source>
        <dbReference type="Proteomes" id="UP001159428"/>
    </source>
</evidence>
<feature type="compositionally biased region" description="Polar residues" evidence="15">
    <location>
        <begin position="1"/>
        <end position="20"/>
    </location>
</feature>
<evidence type="ECO:0000256" key="4">
    <source>
        <dbReference type="ARBA" id="ARBA00012513"/>
    </source>
</evidence>
<sequence length="1500" mass="167653">MDALESSSTVYRTESEGSTTSEDREGSLRAYLEKESLGHLTALFPDDVSLNYFQSLTEDDLEHDYNVKDDKERELLMHSIVKLREEFSAYESDSELDNSAELNAEVFSSLPRNFRLNRSRLSDDFAETRSKRRESFGFPSARLDETSNLIRMRANPSLGSSEPNLSGSLKLNCDVSKLLNGISIVQRDSLYFISLGFCSDSPVGSPSFHTSSSNTSSGAHFAFSNIRKDMAGRRWSVASLTSSSGYGTHTPCSSSYSSLASSQEKLHQLQIGLPYSDEYNYGAHFSADSDQEEDTGGRRSPKPRQRSRSLSPGRSPLIHEDELQLLNNLYRERFPKAITQMEENLSELIEEYAEEGTLNHHSCDAVLNFVWNQVLEAARDLLKQSQDSALTSLYFYDLSDKLERLLIEAHQKTNLDISPVKRLVRKLLMIMSRPARLLECLEFSPENFYNLLEEEGRELERVTDKADITSYVKLKLGLGQTEDNRPDLPEDPEPESPLKSASPNSTVGEMPTEEDFEIIKLISNGAYGAVYLVRHKQTQMRFAMKKMNKQLMLHRNQVQQVFAERDILTFAENPFVVGMWCSFETKKHLCMVLEYVEGGDCASLLKNSGPLPMDLARAYVAETLLAVEYLHSYGVIHRDLKPDNLLITSLGHIKLTDFGLSKIGLMNSTTHMYEHSLAQETKQFTDQQVFGTPDYLAPEVILRQGYGKPVDWWSLGIILYEFLIGVPPFYGDTPEELFADTLSGVIEWPGEDEAPPEDARDLVTKLLEQDPIARLGTAGSHEVREHNFFLGLNWTALLRQKAEFIPQLDGEDDTSYFDTRTDRYNHELETDDDEEDDEEFSSFSNEFSNFSTCSPRYSRICGSPVPSPVTSPGPSSPVSPNNPKKASDAKDSGEEVSTPRSDLSSESSPPTVRKRSLERNPPLNVESRDNDEDFRRQRSDSGVDTDRPSYSLTPLERDVSPFSPLTPPTVRLRKKAYSDLAPVPIPLLSLSADEESPTKPSAAGLTVETETADKYRVQRTHSLSSVPKLELSISDDEYRALSQHIRSPPGSPLSRTPPRSPTSRRRAKTLSLCLRPPIIIEKGPRGYGFTLQAIRVYFGDTNYYKVHHLVSNVDHGSAAFESGLRPGDLLTHVNDESVMGLSHRQVIELILGGGTKVKLSATELAKTSIKRGGRKRVLSASKQVRKKLPIKRGRKGTASQNLPSPGSETADKHPKQKPFWKRFGRRASLSPGSSLRRTSSLKRVVSSPDSPRPASPKLTSHSFDFRALSDQSSSSVGSSPASSPSSPCAHGLGRPGTLQGIIPKLRAVRSPRRKSSAHVPVSPLARTPSPTSVSPSHSHAHGHQPRSTSPLTLRGSPASPHLATITPQTSPRPGSPLLRRALSPDHFHLSKHDKKSEFRRKTSRDERSLGRQDSFERKGRHHRRHDTVYPAVRCVVEHESPLERPRSVSLNETKSPNKLELKCELRRHSEQPPKILSNLKLEPRGNSGEKLDETDLDTRF</sequence>
<evidence type="ECO:0000259" key="18">
    <source>
        <dbReference type="PROSITE" id="PS51285"/>
    </source>
</evidence>
<dbReference type="FunFam" id="2.30.42.10:FF:000008">
    <property type="entry name" value="microtubule-associated serine/threonine-protein kinase 4 isoform X2"/>
    <property type="match status" value="1"/>
</dbReference>
<feature type="compositionally biased region" description="Basic residues" evidence="15">
    <location>
        <begin position="1214"/>
        <end position="1225"/>
    </location>
</feature>
<feature type="compositionally biased region" description="Low complexity" evidence="15">
    <location>
        <begin position="1269"/>
        <end position="1287"/>
    </location>
</feature>
<dbReference type="Pfam" id="PF08926">
    <property type="entry name" value="DUF1908"/>
    <property type="match status" value="1"/>
</dbReference>
<evidence type="ECO:0000259" key="17">
    <source>
        <dbReference type="PROSITE" id="PS50106"/>
    </source>
</evidence>
<dbReference type="InterPro" id="IPR037711">
    <property type="entry name" value="MAST"/>
</dbReference>
<feature type="compositionally biased region" description="Low complexity" evidence="15">
    <location>
        <begin position="1046"/>
        <end position="1057"/>
    </location>
</feature>
<dbReference type="InterPro" id="IPR036034">
    <property type="entry name" value="PDZ_sf"/>
</dbReference>
<keyword evidence="5" id="KW-0963">Cytoplasm</keyword>
<feature type="compositionally biased region" description="Basic and acidic residues" evidence="15">
    <location>
        <begin position="1481"/>
        <end position="1500"/>
    </location>
</feature>
<dbReference type="GO" id="GO:0005524">
    <property type="term" value="F:ATP binding"/>
    <property type="evidence" value="ECO:0007669"/>
    <property type="project" value="UniProtKB-KW"/>
</dbReference>
<dbReference type="Proteomes" id="UP001159428">
    <property type="component" value="Unassembled WGS sequence"/>
</dbReference>
<feature type="region of interest" description="Disordered" evidence="15">
    <location>
        <begin position="1466"/>
        <end position="1500"/>
    </location>
</feature>
<comment type="subcellular location">
    <subcellularLocation>
        <location evidence="2">Cytoplasm</location>
    </subcellularLocation>
</comment>
<comment type="caution">
    <text evidence="19">The sequence shown here is derived from an EMBL/GenBank/DDBJ whole genome shotgun (WGS) entry which is preliminary data.</text>
</comment>
<evidence type="ECO:0000256" key="11">
    <source>
        <dbReference type="ARBA" id="ARBA00022840"/>
    </source>
</evidence>
<dbReference type="InterPro" id="IPR050236">
    <property type="entry name" value="Ser_Thr_kinase_AGC"/>
</dbReference>
<dbReference type="GO" id="GO:0005737">
    <property type="term" value="C:cytoplasm"/>
    <property type="evidence" value="ECO:0007669"/>
    <property type="project" value="UniProtKB-SubCell"/>
</dbReference>
<dbReference type="InterPro" id="IPR008271">
    <property type="entry name" value="Ser/Thr_kinase_AS"/>
</dbReference>
<keyword evidence="10" id="KW-0418">Kinase</keyword>
<dbReference type="Pfam" id="PF00595">
    <property type="entry name" value="PDZ"/>
    <property type="match status" value="1"/>
</dbReference>
<evidence type="ECO:0000256" key="14">
    <source>
        <dbReference type="ARBA" id="ARBA00048679"/>
    </source>
</evidence>
<dbReference type="InterPro" id="IPR000719">
    <property type="entry name" value="Prot_kinase_dom"/>
</dbReference>
<feature type="region of interest" description="Disordered" evidence="15">
    <location>
        <begin position="864"/>
        <end position="967"/>
    </location>
</feature>
<dbReference type="SUPFAM" id="SSF56112">
    <property type="entry name" value="Protein kinase-like (PK-like)"/>
    <property type="match status" value="1"/>
</dbReference>
<dbReference type="EMBL" id="CALNXJ010000062">
    <property type="protein sequence ID" value="CAH3156845.1"/>
    <property type="molecule type" value="Genomic_DNA"/>
</dbReference>
<dbReference type="InterPro" id="IPR001478">
    <property type="entry name" value="PDZ"/>
</dbReference>
<dbReference type="InterPro" id="IPR015022">
    <property type="entry name" value="MAST_pre-PK_dom"/>
</dbReference>
<keyword evidence="8" id="KW-0808">Transferase</keyword>
<dbReference type="Gene3D" id="1.20.1480.20">
    <property type="entry name" value="MAST3 pre-PK domain-like"/>
    <property type="match status" value="1"/>
</dbReference>
<dbReference type="PROSITE" id="PS50011">
    <property type="entry name" value="PROTEIN_KINASE_DOM"/>
    <property type="match status" value="1"/>
</dbReference>
<dbReference type="Gene3D" id="2.30.42.10">
    <property type="match status" value="1"/>
</dbReference>
<feature type="compositionally biased region" description="Basic residues" evidence="15">
    <location>
        <begin position="1306"/>
        <end position="1316"/>
    </location>
</feature>
<dbReference type="PROSITE" id="PS51285">
    <property type="entry name" value="AGC_KINASE_CTER"/>
    <property type="match status" value="1"/>
</dbReference>
<comment type="catalytic activity">
    <reaction evidence="13">
        <text>L-threonyl-[protein] + ATP = O-phospho-L-threonyl-[protein] + ADP + H(+)</text>
        <dbReference type="Rhea" id="RHEA:46608"/>
        <dbReference type="Rhea" id="RHEA-COMP:11060"/>
        <dbReference type="Rhea" id="RHEA-COMP:11605"/>
        <dbReference type="ChEBI" id="CHEBI:15378"/>
        <dbReference type="ChEBI" id="CHEBI:30013"/>
        <dbReference type="ChEBI" id="CHEBI:30616"/>
        <dbReference type="ChEBI" id="CHEBI:61977"/>
        <dbReference type="ChEBI" id="CHEBI:456216"/>
        <dbReference type="EC" id="2.7.11.1"/>
    </reaction>
</comment>
<reference evidence="19 20" key="1">
    <citation type="submission" date="2022-05" db="EMBL/GenBank/DDBJ databases">
        <authorList>
            <consortium name="Genoscope - CEA"/>
            <person name="William W."/>
        </authorList>
    </citation>
    <scope>NUCLEOTIDE SEQUENCE [LARGE SCALE GENOMIC DNA]</scope>
</reference>
<gene>
    <name evidence="19" type="ORF">PMEA_00029693</name>
</gene>
<feature type="compositionally biased region" description="Polar residues" evidence="15">
    <location>
        <begin position="1197"/>
        <end position="1207"/>
    </location>
</feature>
<dbReference type="Gene3D" id="1.10.510.10">
    <property type="entry name" value="Transferase(Phosphotransferase) domain 1"/>
    <property type="match status" value="1"/>
</dbReference>
<keyword evidence="9" id="KW-0547">Nucleotide-binding</keyword>
<evidence type="ECO:0000256" key="10">
    <source>
        <dbReference type="ARBA" id="ARBA00022777"/>
    </source>
</evidence>
<dbReference type="FunFam" id="1.20.1480.20:FF:000001">
    <property type="entry name" value="microtubule-associated serine/threonine-protein kinase 4 isoform X1"/>
    <property type="match status" value="1"/>
</dbReference>
<evidence type="ECO:0000256" key="3">
    <source>
        <dbReference type="ARBA" id="ARBA00009903"/>
    </source>
</evidence>
<feature type="region of interest" description="Disordered" evidence="15">
    <location>
        <begin position="1043"/>
        <end position="1067"/>
    </location>
</feature>
<dbReference type="SMART" id="SM00220">
    <property type="entry name" value="S_TKc"/>
    <property type="match status" value="1"/>
</dbReference>
<keyword evidence="20" id="KW-1185">Reference proteome</keyword>
<evidence type="ECO:0000256" key="13">
    <source>
        <dbReference type="ARBA" id="ARBA00047899"/>
    </source>
</evidence>
<evidence type="ECO:0000256" key="5">
    <source>
        <dbReference type="ARBA" id="ARBA00022490"/>
    </source>
</evidence>
<dbReference type="Pfam" id="PF00069">
    <property type="entry name" value="Pkinase"/>
    <property type="match status" value="1"/>
</dbReference>
<evidence type="ECO:0000256" key="7">
    <source>
        <dbReference type="ARBA" id="ARBA00022553"/>
    </source>
</evidence>
<comment type="similarity">
    <text evidence="3">Belongs to the protein kinase superfamily. AGC Ser/Thr protein kinase family.</text>
</comment>
<evidence type="ECO:0000256" key="12">
    <source>
        <dbReference type="ARBA" id="ARBA00022842"/>
    </source>
</evidence>
<dbReference type="SUPFAM" id="SSF50156">
    <property type="entry name" value="PDZ domain-like"/>
    <property type="match status" value="1"/>
</dbReference>
<feature type="compositionally biased region" description="Polar residues" evidence="15">
    <location>
        <begin position="898"/>
        <end position="910"/>
    </location>
</feature>
<accession>A0AAU9XT16</accession>
<dbReference type="GO" id="GO:0035556">
    <property type="term" value="P:intracellular signal transduction"/>
    <property type="evidence" value="ECO:0007669"/>
    <property type="project" value="TreeGrafter"/>
</dbReference>
<dbReference type="SMART" id="SM00228">
    <property type="entry name" value="PDZ"/>
    <property type="match status" value="1"/>
</dbReference>
<dbReference type="CDD" id="cd05609">
    <property type="entry name" value="STKc_MAST"/>
    <property type="match status" value="1"/>
</dbReference>
<feature type="compositionally biased region" description="Basic and acidic residues" evidence="15">
    <location>
        <begin position="933"/>
        <end position="947"/>
    </location>
</feature>
<dbReference type="InterPro" id="IPR000961">
    <property type="entry name" value="AGC-kinase_C"/>
</dbReference>
<feature type="domain" description="AGC-kinase C-terminal" evidence="18">
    <location>
        <begin position="790"/>
        <end position="855"/>
    </location>
</feature>
<evidence type="ECO:0000256" key="2">
    <source>
        <dbReference type="ARBA" id="ARBA00004496"/>
    </source>
</evidence>
<comment type="catalytic activity">
    <reaction evidence="14">
        <text>L-seryl-[protein] + ATP = O-phospho-L-seryl-[protein] + ADP + H(+)</text>
        <dbReference type="Rhea" id="RHEA:17989"/>
        <dbReference type="Rhea" id="RHEA-COMP:9863"/>
        <dbReference type="Rhea" id="RHEA-COMP:11604"/>
        <dbReference type="ChEBI" id="CHEBI:15378"/>
        <dbReference type="ChEBI" id="CHEBI:29999"/>
        <dbReference type="ChEBI" id="CHEBI:30616"/>
        <dbReference type="ChEBI" id="CHEBI:83421"/>
        <dbReference type="ChEBI" id="CHEBI:456216"/>
        <dbReference type="EC" id="2.7.11.1"/>
    </reaction>
</comment>
<evidence type="ECO:0000256" key="8">
    <source>
        <dbReference type="ARBA" id="ARBA00022679"/>
    </source>
</evidence>
<evidence type="ECO:0000256" key="15">
    <source>
        <dbReference type="SAM" id="MobiDB-lite"/>
    </source>
</evidence>
<evidence type="ECO:0000256" key="9">
    <source>
        <dbReference type="ARBA" id="ARBA00022741"/>
    </source>
</evidence>
<feature type="domain" description="PDZ" evidence="17">
    <location>
        <begin position="1077"/>
        <end position="1165"/>
    </location>
</feature>
<dbReference type="FunFam" id="3.30.200.20:FF:000012">
    <property type="entry name" value="microtubule-associated serine/threonine-protein kinase 2 isoform X1"/>
    <property type="match status" value="1"/>
</dbReference>
<protein>
    <recommendedName>
        <fullName evidence="4">non-specific serine/threonine protein kinase</fullName>
        <ecNumber evidence="4">2.7.11.1</ecNumber>
    </recommendedName>
</protein>
<proteinExistence type="inferred from homology"/>
<dbReference type="PROSITE" id="PS50106">
    <property type="entry name" value="PDZ"/>
    <property type="match status" value="1"/>
</dbReference>
<dbReference type="PANTHER" id="PTHR24356">
    <property type="entry name" value="SERINE/THREONINE-PROTEIN KINASE"/>
    <property type="match status" value="1"/>
</dbReference>
<dbReference type="SUPFAM" id="SSF140482">
    <property type="entry name" value="MAST3 pre-PK domain-like"/>
    <property type="match status" value="1"/>
</dbReference>
<dbReference type="Gene3D" id="3.30.200.20">
    <property type="entry name" value="Phosphorylase Kinase, domain 1"/>
    <property type="match status" value="1"/>
</dbReference>
<feature type="region of interest" description="Disordered" evidence="15">
    <location>
        <begin position="1173"/>
        <end position="1426"/>
    </location>
</feature>
<feature type="region of interest" description="Disordered" evidence="15">
    <location>
        <begin position="1"/>
        <end position="26"/>
    </location>
</feature>
<keyword evidence="6" id="KW-0723">Serine/threonine-protein kinase</keyword>